<dbReference type="SUPFAM" id="SSF54909">
    <property type="entry name" value="Dimeric alpha+beta barrel"/>
    <property type="match status" value="1"/>
</dbReference>
<dbReference type="PANTHER" id="PTHR33336:SF15">
    <property type="entry name" value="ABM DOMAIN-CONTAINING PROTEIN"/>
    <property type="match status" value="1"/>
</dbReference>
<organism evidence="2 3">
    <name type="scientific">Streptomyces hokutonensis</name>
    <dbReference type="NCBI Taxonomy" id="1306990"/>
    <lineage>
        <taxon>Bacteria</taxon>
        <taxon>Bacillati</taxon>
        <taxon>Actinomycetota</taxon>
        <taxon>Actinomycetes</taxon>
        <taxon>Kitasatosporales</taxon>
        <taxon>Streptomycetaceae</taxon>
        <taxon>Streptomyces</taxon>
    </lineage>
</organism>
<evidence type="ECO:0000259" key="1">
    <source>
        <dbReference type="PROSITE" id="PS51725"/>
    </source>
</evidence>
<dbReference type="Proteomes" id="UP001601303">
    <property type="component" value="Unassembled WGS sequence"/>
</dbReference>
<dbReference type="EMBL" id="JBIAHM010000002">
    <property type="protein sequence ID" value="MFE9598380.1"/>
    <property type="molecule type" value="Genomic_DNA"/>
</dbReference>
<name>A0ABW6LWV4_9ACTN</name>
<dbReference type="InterPro" id="IPR011008">
    <property type="entry name" value="Dimeric_a/b-barrel"/>
</dbReference>
<sequence>MTGTEDFLTASLDHDNLKVDAEDPDPRPMIAVLDARPGLADSFRARIVELVREVRREPGCVTFTAYEARDVPGRFYLYEVYTDAAAFDAHLRTEHVHRFISAIPELSTGGPESLVQLDELPIDQPHHRPSRGRT</sequence>
<dbReference type="InterPro" id="IPR050744">
    <property type="entry name" value="AI-2_Isomerase_LsrG"/>
</dbReference>
<accession>A0ABW6LWV4</accession>
<feature type="domain" description="ABM" evidence="1">
    <location>
        <begin position="27"/>
        <end position="115"/>
    </location>
</feature>
<reference evidence="2 3" key="1">
    <citation type="submission" date="2024-10" db="EMBL/GenBank/DDBJ databases">
        <title>The Natural Products Discovery Center: Release of the First 8490 Sequenced Strains for Exploring Actinobacteria Biosynthetic Diversity.</title>
        <authorList>
            <person name="Kalkreuter E."/>
            <person name="Kautsar S.A."/>
            <person name="Yang D."/>
            <person name="Bader C.D."/>
            <person name="Teijaro C.N."/>
            <person name="Fluegel L."/>
            <person name="Davis C.M."/>
            <person name="Simpson J.R."/>
            <person name="Lauterbach L."/>
            <person name="Steele A.D."/>
            <person name="Gui C."/>
            <person name="Meng S."/>
            <person name="Li G."/>
            <person name="Viehrig K."/>
            <person name="Ye F."/>
            <person name="Su P."/>
            <person name="Kiefer A.F."/>
            <person name="Nichols A."/>
            <person name="Cepeda A.J."/>
            <person name="Yan W."/>
            <person name="Fan B."/>
            <person name="Jiang Y."/>
            <person name="Adhikari A."/>
            <person name="Zheng C.-J."/>
            <person name="Schuster L."/>
            <person name="Cowan T.M."/>
            <person name="Smanski M.J."/>
            <person name="Chevrette M.G."/>
            <person name="De Carvalho L.P.S."/>
            <person name="Shen B."/>
        </authorList>
    </citation>
    <scope>NUCLEOTIDE SEQUENCE [LARGE SCALE GENOMIC DNA]</scope>
    <source>
        <strain evidence="2 3">NPDC006488</strain>
    </source>
</reference>
<keyword evidence="2" id="KW-0503">Monooxygenase</keyword>
<dbReference type="Gene3D" id="3.30.70.100">
    <property type="match status" value="1"/>
</dbReference>
<dbReference type="EC" id="1.-.-.-" evidence="2"/>
<keyword evidence="3" id="KW-1185">Reference proteome</keyword>
<gene>
    <name evidence="2" type="ORF">ACFYNQ_07325</name>
</gene>
<dbReference type="InterPro" id="IPR007138">
    <property type="entry name" value="ABM_dom"/>
</dbReference>
<dbReference type="GO" id="GO:0004497">
    <property type="term" value="F:monooxygenase activity"/>
    <property type="evidence" value="ECO:0007669"/>
    <property type="project" value="UniProtKB-KW"/>
</dbReference>
<dbReference type="PANTHER" id="PTHR33336">
    <property type="entry name" value="QUINOL MONOOXYGENASE YGIN-RELATED"/>
    <property type="match status" value="1"/>
</dbReference>
<dbReference type="Pfam" id="PF03992">
    <property type="entry name" value="ABM"/>
    <property type="match status" value="1"/>
</dbReference>
<proteinExistence type="predicted"/>
<comment type="caution">
    <text evidence="2">The sequence shown here is derived from an EMBL/GenBank/DDBJ whole genome shotgun (WGS) entry which is preliminary data.</text>
</comment>
<evidence type="ECO:0000313" key="3">
    <source>
        <dbReference type="Proteomes" id="UP001601303"/>
    </source>
</evidence>
<protein>
    <submittedName>
        <fullName evidence="2">Quinol monooxygenase</fullName>
        <ecNumber evidence="2">1.-.-.-</ecNumber>
    </submittedName>
</protein>
<keyword evidence="2" id="KW-0560">Oxidoreductase</keyword>
<dbReference type="PROSITE" id="PS51725">
    <property type="entry name" value="ABM"/>
    <property type="match status" value="1"/>
</dbReference>
<evidence type="ECO:0000313" key="2">
    <source>
        <dbReference type="EMBL" id="MFE9598380.1"/>
    </source>
</evidence>
<dbReference type="RefSeq" id="WP_388103705.1">
    <property type="nucleotide sequence ID" value="NZ_JBIAHM010000002.1"/>
</dbReference>